<feature type="domain" description="Bacterial Ig-like" evidence="4">
    <location>
        <begin position="2427"/>
        <end position="2506"/>
    </location>
</feature>
<feature type="domain" description="Bacterial Ig" evidence="3">
    <location>
        <begin position="365"/>
        <end position="447"/>
    </location>
</feature>
<evidence type="ECO:0000259" key="3">
    <source>
        <dbReference type="Pfam" id="PF17936"/>
    </source>
</evidence>
<dbReference type="EMBL" id="JXQW01000096">
    <property type="protein sequence ID" value="KIP90883.1"/>
    <property type="molecule type" value="Genomic_DNA"/>
</dbReference>
<feature type="domain" description="Bacterial Ig-like" evidence="4">
    <location>
        <begin position="1990"/>
        <end position="2066"/>
    </location>
</feature>
<feature type="domain" description="Bacterial Ig" evidence="3">
    <location>
        <begin position="110"/>
        <end position="192"/>
    </location>
</feature>
<organism evidence="5 6">
    <name type="scientific">Pseudomonas fulva</name>
    <dbReference type="NCBI Taxonomy" id="47880"/>
    <lineage>
        <taxon>Bacteria</taxon>
        <taxon>Pseudomonadati</taxon>
        <taxon>Pseudomonadota</taxon>
        <taxon>Gammaproteobacteria</taxon>
        <taxon>Pseudomonadales</taxon>
        <taxon>Pseudomonadaceae</taxon>
        <taxon>Pseudomonas</taxon>
    </lineage>
</organism>
<feature type="domain" description="Bacterial Ig" evidence="3">
    <location>
        <begin position="25"/>
        <end position="107"/>
    </location>
</feature>
<name>A0A0D0J6T9_9PSED</name>
<feature type="domain" description="Bacterial Ig" evidence="3">
    <location>
        <begin position="195"/>
        <end position="277"/>
    </location>
</feature>
<feature type="domain" description="Bacterial Ig-like" evidence="4">
    <location>
        <begin position="2967"/>
        <end position="3055"/>
    </location>
</feature>
<feature type="domain" description="Bacterial Ig-like" evidence="4">
    <location>
        <begin position="2197"/>
        <end position="2286"/>
    </location>
</feature>
<feature type="domain" description="Bacterial Ig" evidence="3">
    <location>
        <begin position="620"/>
        <end position="702"/>
    </location>
</feature>
<feature type="domain" description="Bacterial Ig" evidence="3">
    <location>
        <begin position="960"/>
        <end position="1042"/>
    </location>
</feature>
<dbReference type="InterPro" id="IPR044016">
    <property type="entry name" value="Big_13"/>
</dbReference>
<dbReference type="NCBIfam" id="TIGR03661">
    <property type="entry name" value="T1SS_VCA0849"/>
    <property type="match status" value="1"/>
</dbReference>
<feature type="domain" description="Bacterial Ig" evidence="3">
    <location>
        <begin position="875"/>
        <end position="957"/>
    </location>
</feature>
<sequence length="4632" mass="463782">MVVVATDAAGNVSAETTVPYVDATAPDAPTAEVTVNADGSLTIAGTSEPGSSVAVTNPDGTTETVTAGADGSYSITTPANQPSGDVVVVASDAAGNISAETTVPYVDATAPDAPTAEVTVNADGSLTIVGTSEPGSTVAVTNPDGTTETVVAGEDGSYTITTPANQPSGDVVVVATDAAGNISAETTIPYVDATAPDAPTAEVTVNADGSLTIAGTSEPGSSVAVTNPDGTTETVTAGADGSYSITTPANQPSGDVVVVATDAAGNISAETTIPYVDATAPDAPTAEVTVNADGSLTIVGTSEPGSTVAVTNPDGTTETVVAGEDGSYTITTPANQPSGDVVVVATDAAGNISAETTVPYVDATAPDAPTAEVTVNADGSLTVAGVAEAGSTVSVTYPDGAVETVVAGEDGAYSITSPINQPSGDVVVVATDAAGNISAETTIPYVDATAPDAPTAEVTVNADGSLTIVGTSEPGSTVAVTNPDGTTETVVADEDGAYSITSPINQPSGDVVVVATDAAGNISAETTIPYVDATAPDAPTAEVTVNADGSLTIVGTSEPGSTVAVTNPDGTTETVTAGTDGSYTITTPANQPSGDVVVVATDAAGNISAETTIPYVDATAPDAPTAEVTVNADGSLTVAGVAEAGSTVSVTNPDGTTENVVAGEDGSYTITTPANQPSGDVVVVATDAAGNVSAETTVPYVDATAPDAPTAEVTVNADGSLTVAGTSEPGSTVAVTNPDGTIATVTAGADGSYTITTPANQPSGDVVVVATDAAGNISAETTVPYVDATAPDAPTAELTVNADGSLTVAGVAEAGSTVSVTNPDGTTENVVAGEDGSYTITTPANQPSGDVVVVATDAAGNVSAETTIPYVDATAPNAPTAEVTVNADGSLTVAGTSEPGSTVSVTNPDGTTETVTAGGDGSYTITTSANQPSGDVVVVATDAAGNISAETTVPYVDATAPDAPTAEVTVNADGSLTVAGTSEPGSTVSVTNPDGTTETVVAGADGSYTITTPANQPSGDVVVVATDAAGNVSAETTVPYVDATAPDAPTAEVTVNADGSLTIVGTSEPGSTVAVTNPDGTTETVVAGADGSYTITTLANQPSGDVVVVATDAAGNVSAETTIPYVDSTAPDAPTAEVTVNADGSLTVAGTSEPGSTVSVTNPDGTTETVTAGADGSYTITSPINQPTGDVVVIASDAAGNVSAETTVPYVDTIAPTTTATIDSFSDDVGLIQDTALPSGSSTDDSTPTLNGSLTAELLTGEQVNVYRDGTLAGQATVTGTNWTFTDSDLADAPYTYVARVVDASGNLGDVSSSFELTVDTSGPSSSTTQVTIDAITGDDVINAAESSDVVTITGTISGDYSVGDVVTLTTAVGTYTGAVATGGTWSVEVAAGGFGGNGGQVVQVSILAHDIAGNPGTVTASRPYLVNISAPSGTALSIDSVAGDDIVNASEAAASNTETISGSVTGEFTVGDVVTLTIGSFTTTAAVDANGLWSTTVAGDILAVGTAIDASLLAHNAVGNEATVTASRAYVVDTDLPSNSSTTISFDPITDDNIVNAAEAVTTLTLSGLVSGDYQAGDVITLTINGVQYSGSVAAGGIWTVANVAGSDLAADADRIIDASLVAHDNAGNEGTVSASHNYAVQTDGVTTGLSIDAIAGDNIINNAEALSDVIFSGVSTGTFTEGDVVTLTVNGTAYTTSIDADGIWSVSVAASALGADGAYTATASIVSSDSAGNLGSAQAQRAYSIDTAVPDASSTSLAIDTVAGDDQVNLAESSAAVQHVISGTVSGDFTPGDIVTVTIGSESYSASVTAGSGSTGVWSVSVAGDVLASATTVIASLAASDAAGNVGTILAQHNYVVDITVPNAPTLVVIDDAGSVTGNVADNGGVTDDNTPTYQGTGEAGATINLVINGAAVISVLVDSDGNWSYTAPLAVADGDYTVVVTQADTAGNVSAPVSTTFTVSTGSVELPTLVVSDNLEPVLGLVVDGGSTNDITPTFSGTGVAGATVHVAVNGGTPVDVTVDASGEWSYTPSEPIGTDGSYTVSVTQTTAVGTSGAVTSQFILDTRAPSAEDGYEVAITSYTDDVEPQAGVYLSGSTTNDTSPLLSGTVAGLVDGDEVHIYQGRTQLGVATVSDGNWIYQVTNVSEGTHSYTAVLVDSSGNLGVVSEPFIITVDITAPSAADGYAVAITGYVDDVEAQTGVFLSGTSTNDTSPLLQGSVAGLAPGDQVHIYSGTELLGTASVTADTWTFQISEADEGTHNYTAVLVDAAGNQGLTSEVFTLTVDTIAPSEADGYAVEITGYIDDQEEQIGTFGLGTTTNDTSPLLQGTVSGMIAGDTIRIYDGSALIGTASVQGGTWSYAVVDASEGSHTYTAVVVDAAGNEGLSSNAFTLIVDTSAPSAEDGYSVVISSFADDVEAQVGNFPSGSSTNDTSPLLQGSVEGLVTGDFVRIYEGSTLLGTAVVTGENWVFQLADVTEGSHSYVAVLVDAAGNQGLQSDVFSLVVDTRAPNADDGYAIAIIDYVDDVEAQTGTFASGTTTNDTSPVLQGSVFGLVAGDLIRIYDGSSLLGVATVSGDTWSYEVVDASEGTHAYTAVLTDAAGNEGLVSNAFELTVDTQAPSADDGYAVAIVSYTDSVEAQTGTFGNGTSTNDQSPVLNGTVAGLVNGDLVRIYEGTTLLGTAAVSDGTWTFEVVQASEGQHDYTAVLVDAAGNQGLSSEVFSLTVDTTAPSADNGYSVEIVSYIDDVEAQVGSFGSDTSTNDSSPLLQGTVSELASDEFVRIYDGEILLGTASVNGTVWTYQVADAVQGEHIYTARVVDAAGNEGVLSNAFTLTVDTTAPSAEDGYAIAITAYTDDVEVRTGDFGSGTSTNDPEPLLRGTVSGLVSGDVVRIYEGSTLLGVATVSVDSWTYQLSTITEGLHTYTAVLADAAGNEGLASNAFSLTLDTSVPSEETGYRVAITGYVDDVEAQTGTFVSGTSTNDTSPLLQGTVSGLVDGDDVLIYQGENLLGAATVTGATWAFQVLGLTEGTYTFTAVVADGAGHQGLTSSPLTLTVDRTAPSTEDGYAVAITSYVDNQEAVVGVFGSDTTTNDTSPLLQGTVSGLVTGDEVRIYENGTLLGTAAVFGSSWFYQLAQVSEGAHTYTAILADAAGNEGLNSAAFTLNVDTTAPSADDGYAVAITAFADVVEAQVGDFPNGSSTNDTSPQLKGSVAGLVAGDVVRLYEGANLLGTATVTDGEWLYQLQGVSEGTHTYTAMVVDAAGNEGLRSSEFTLTVDTRAPSVDDGYAVAIIDYVDDVAAQVGSFGSGTATNDTSPVLQGSVAGLTTGDVVRIYESGTLLGVATVSGDNWNYELASVSEGLHTYTAVLADAAGNEGVVSNEFSLIVDTTAPSAEDGYSVAIISYTDDVQAQTGIFGSGTSTNDLSPVLNGTVAGLANGDLVRIYEGTQLLGTATVTAGTWTFEVVQASEGSHTYTAVLADAAGNEGVASNEFTLTVDTRAPSAEDGYAVAITTFTDDVETLVGDYPSGTWTNDNTPLLQGTVEGLQAGDYVRIYQDMNLLGNATVTDGTWVYQVAVTADGSHNYVAVVVDGAGNEGLISNVFNLIIDTVPPTQTVTIDSFTDDFGTTTGNLPSGSTTDDATPVLNGSLSGAIAASDTVSIYEGTTLLGTATVTGTTWSFAIPPSTLIGGTLHTYTAVISDLAGNQGTPSNAFSLTSVVEVNVLVTLDTTPIITGRIPYALVDGARLHVTIDGKTYTSEDGTVMVDSLNSTWYIQIPNENALSVGTHPVLAEIINGDGSNGASGIDTNELIVAPIPVANFGAAGGDGNNKGTTVTMSNTGGWEFFSNQVVFRSTGTDNSSVAEYAGTSLTSNTGGAGYGNNNMNMVQNATYIDINRDGHMDIVGIDSRYSNGQQMFINNGDGTYTARQMADTRATGDGLANTYSWYGGVMAIDFRGDGYVDVIFGDQTPNDAAAMGGYNSQFVQNNAGVFIKDAVYTYTLANGGLNTGNATPDQELSGVDLNNDGTVDVVFHATAGTNKIGAADATGTATSGNTARLVVVKNNGAGGFTTSQIINDAVLYTGDPNIANEPSMTWADYNGDGYMDLFMGRVHGTTVAAQNNSTIFFNDGAGNLASTNTAGVGTATGTYKFNDTVRGGASLAVDWNGDGRMDIIEAPQIGEGAAAVTGTVNLYTNQTSGGTVSFNTSYLQTAGGFGSAAGTARTFSGAISAAGVVTGNPVTGMLSVDVDYDGAKDLLLFTSTGATTYVRNTNVIADGTSMHVRIVDPQGITTYFGNTVKLVNSAGVVVSTQIINPQAGGQTNDSTSIVDFYGLNPNETYSIILLRNINGVTSHVGASSSVAGFTIQHVNSSWGGLKAGEADSAYVLTAQGETESSNTIGAGVIGTGYNDTFFATLGTKRYEGGGGTTEDSDYKTWSNTGGMDIVDFKLAGSTALTIDMSLSGAQNTGWNTVTLSNIEGIAGAAGNDTFTDDAGDNLFEGRGGNDTFNLINGGRDTLLYKVLAGSTADGTGGNGTDTVNGFSLGTWEASPNADRIDLSELLVGYTAGGGARYINGVATIASNETIGQFISVATSNGNTTVSIDRDGNGSAYSSTALVTLNGVSTDLATLLANHQLVVV</sequence>
<dbReference type="Pfam" id="PF13517">
    <property type="entry name" value="FG-GAP_3"/>
    <property type="match status" value="1"/>
</dbReference>
<evidence type="ECO:0000313" key="6">
    <source>
        <dbReference type="Proteomes" id="UP000032068"/>
    </source>
</evidence>
<keyword evidence="1" id="KW-0732">Signal</keyword>
<evidence type="ECO:0000256" key="2">
    <source>
        <dbReference type="SAM" id="MobiDB-lite"/>
    </source>
</evidence>
<evidence type="ECO:0000259" key="4">
    <source>
        <dbReference type="Pfam" id="PF19077"/>
    </source>
</evidence>
<feature type="domain" description="Bacterial Ig-like" evidence="4">
    <location>
        <begin position="2633"/>
        <end position="2726"/>
    </location>
</feature>
<dbReference type="RefSeq" id="WP_042556166.1">
    <property type="nucleotide sequence ID" value="NZ_JXQW01000096.1"/>
</dbReference>
<dbReference type="InterPro" id="IPR013517">
    <property type="entry name" value="FG-GAP"/>
</dbReference>
<feature type="domain" description="Bacterial Ig" evidence="3">
    <location>
        <begin position="705"/>
        <end position="787"/>
    </location>
</feature>
<feature type="domain" description="Bacterial Ig-like" evidence="4">
    <location>
        <begin position="3081"/>
        <end position="3166"/>
    </location>
</feature>
<feature type="compositionally biased region" description="Polar residues" evidence="2">
    <location>
        <begin position="893"/>
        <end position="915"/>
    </location>
</feature>
<dbReference type="SUPFAM" id="SSF51120">
    <property type="entry name" value="beta-Roll"/>
    <property type="match status" value="1"/>
</dbReference>
<feature type="compositionally biased region" description="Polar residues" evidence="2">
    <location>
        <begin position="1150"/>
        <end position="1170"/>
    </location>
</feature>
<feature type="domain" description="Bacterial Ig" evidence="3">
    <location>
        <begin position="1045"/>
        <end position="1127"/>
    </location>
</feature>
<accession>A0A0D0J6T9</accession>
<reference evidence="5 6" key="1">
    <citation type="submission" date="2014-12" db="EMBL/GenBank/DDBJ databases">
        <title>16Stimator: statistical estimation of ribosomal gene copy numbers from draft genome assemblies.</title>
        <authorList>
            <person name="Perisin M.A."/>
            <person name="Vetter M."/>
            <person name="Gilbert J.A."/>
            <person name="Bergelson J."/>
        </authorList>
    </citation>
    <scope>NUCLEOTIDE SEQUENCE [LARGE SCALE GENOMIC DNA]</scope>
    <source>
        <strain evidence="5 6">MEJ086</strain>
    </source>
</reference>
<comment type="caution">
    <text evidence="5">The sequence shown here is derived from an EMBL/GenBank/DDBJ whole genome shotgun (WGS) entry which is preliminary data.</text>
</comment>
<dbReference type="Pfam" id="PF17936">
    <property type="entry name" value="Big_6"/>
    <property type="match status" value="14"/>
</dbReference>
<feature type="domain" description="Bacterial Ig" evidence="3">
    <location>
        <begin position="1130"/>
        <end position="1212"/>
    </location>
</feature>
<dbReference type="Gene3D" id="2.60.40.10">
    <property type="entry name" value="Immunoglobulins"/>
    <property type="match status" value="37"/>
</dbReference>
<feature type="domain" description="Bacterial Ig-like" evidence="4">
    <location>
        <begin position="1872"/>
        <end position="1963"/>
    </location>
</feature>
<feature type="domain" description="Bacterial Ig-like" evidence="4">
    <location>
        <begin position="3302"/>
        <end position="3386"/>
    </location>
</feature>
<gene>
    <name evidence="5" type="ORF">RU08_22810</name>
</gene>
<dbReference type="NCBIfam" id="NF033510">
    <property type="entry name" value="Ca_tandemer"/>
    <property type="match status" value="21"/>
</dbReference>
<dbReference type="SUPFAM" id="SSF101898">
    <property type="entry name" value="NHL repeat"/>
    <property type="match status" value="1"/>
</dbReference>
<feature type="domain" description="Bacterial Ig-like" evidence="4">
    <location>
        <begin position="2749"/>
        <end position="2836"/>
    </location>
</feature>
<feature type="domain" description="Bacterial Ig-like" evidence="4">
    <location>
        <begin position="2526"/>
        <end position="2616"/>
    </location>
</feature>
<dbReference type="InterPro" id="IPR011049">
    <property type="entry name" value="Serralysin-like_metalloprot_C"/>
</dbReference>
<dbReference type="InterPro" id="IPR049826">
    <property type="entry name" value="Ig-like_ice"/>
</dbReference>
<dbReference type="InterPro" id="IPR019960">
    <property type="entry name" value="T1SS_VCA0849"/>
</dbReference>
<feature type="domain" description="Bacterial Ig" evidence="3">
    <location>
        <begin position="280"/>
        <end position="362"/>
    </location>
</feature>
<feature type="domain" description="Bacterial Ig" evidence="3">
    <location>
        <begin position="790"/>
        <end position="872"/>
    </location>
</feature>
<feature type="domain" description="Bacterial Ig-like" evidence="4">
    <location>
        <begin position="2859"/>
        <end position="2946"/>
    </location>
</feature>
<dbReference type="Pfam" id="PF19077">
    <property type="entry name" value="Big_13"/>
    <property type="match status" value="17"/>
</dbReference>
<dbReference type="SUPFAM" id="SSF69318">
    <property type="entry name" value="Integrin alpha N-terminal domain"/>
    <property type="match status" value="1"/>
</dbReference>
<evidence type="ECO:0000256" key="1">
    <source>
        <dbReference type="ARBA" id="ARBA00022729"/>
    </source>
</evidence>
<dbReference type="NCBIfam" id="NF012196">
    <property type="entry name" value="Ig_like_ice"/>
    <property type="match status" value="5"/>
</dbReference>
<evidence type="ECO:0000313" key="5">
    <source>
        <dbReference type="EMBL" id="KIP90883.1"/>
    </source>
</evidence>
<dbReference type="InterPro" id="IPR041498">
    <property type="entry name" value="Big_6"/>
</dbReference>
<feature type="domain" description="Bacterial Ig-like" evidence="4">
    <location>
        <begin position="3524"/>
        <end position="3606"/>
    </location>
</feature>
<feature type="domain" description="Bacterial Ig" evidence="3">
    <location>
        <begin position="535"/>
        <end position="617"/>
    </location>
</feature>
<feature type="region of interest" description="Disordered" evidence="2">
    <location>
        <begin position="1150"/>
        <end position="1176"/>
    </location>
</feature>
<protein>
    <submittedName>
        <fullName evidence="5">Uncharacterized protein</fullName>
    </submittedName>
</protein>
<feature type="domain" description="Bacterial Ig-like" evidence="4">
    <location>
        <begin position="3196"/>
        <end position="3276"/>
    </location>
</feature>
<dbReference type="SUPFAM" id="SSF63829">
    <property type="entry name" value="Calcium-dependent phosphotriesterase"/>
    <property type="match status" value="4"/>
</dbReference>
<dbReference type="Proteomes" id="UP000032068">
    <property type="component" value="Unassembled WGS sequence"/>
</dbReference>
<feature type="domain" description="Bacterial Ig" evidence="3">
    <location>
        <begin position="450"/>
        <end position="532"/>
    </location>
</feature>
<dbReference type="InterPro" id="IPR013783">
    <property type="entry name" value="Ig-like_fold"/>
</dbReference>
<feature type="domain" description="Bacterial Ig-like" evidence="4">
    <location>
        <begin position="2091"/>
        <end position="2175"/>
    </location>
</feature>
<feature type="domain" description="Bacterial Ig-like" evidence="4">
    <location>
        <begin position="2317"/>
        <end position="2396"/>
    </location>
</feature>
<dbReference type="InterPro" id="IPR028994">
    <property type="entry name" value="Integrin_alpha_N"/>
</dbReference>
<feature type="region of interest" description="Disordered" evidence="2">
    <location>
        <begin position="893"/>
        <end position="919"/>
    </location>
</feature>
<feature type="domain" description="Bacterial Ig-like" evidence="4">
    <location>
        <begin position="3403"/>
        <end position="3496"/>
    </location>
</feature>
<feature type="domain" description="Bacterial Ig-like" evidence="4">
    <location>
        <begin position="1228"/>
        <end position="1321"/>
    </location>
</feature>
<proteinExistence type="predicted"/>